<dbReference type="GO" id="GO:0009011">
    <property type="term" value="F:alpha-1,4-glucan glucosyltransferase (ADP-glucose donor) activity"/>
    <property type="evidence" value="ECO:0007669"/>
    <property type="project" value="UniProtKB-EC"/>
</dbReference>
<keyword evidence="4" id="KW-0808">Transferase</keyword>
<evidence type="ECO:0000313" key="7">
    <source>
        <dbReference type="EMBL" id="QUS47356.1"/>
    </source>
</evidence>
<feature type="domain" description="Starch synthase catalytic" evidence="6">
    <location>
        <begin position="2"/>
        <end position="74"/>
    </location>
</feature>
<dbReference type="SUPFAM" id="SSF53756">
    <property type="entry name" value="UDP-Glycosyltransferase/glycogen phosphorylase"/>
    <property type="match status" value="1"/>
</dbReference>
<proteinExistence type="predicted"/>
<evidence type="ECO:0000256" key="1">
    <source>
        <dbReference type="ARBA" id="ARBA00001478"/>
    </source>
</evidence>
<keyword evidence="3" id="KW-0328">Glycosyltransferase</keyword>
<dbReference type="EMBL" id="CP043765">
    <property type="protein sequence ID" value="QUS47356.1"/>
    <property type="molecule type" value="Genomic_DNA"/>
</dbReference>
<dbReference type="InterPro" id="IPR013534">
    <property type="entry name" value="Starch_synth_cat_dom"/>
</dbReference>
<gene>
    <name evidence="7" type="ORF">F1331_26560</name>
</gene>
<name>A0A8E5IN74_SALET</name>
<dbReference type="Gene3D" id="3.40.50.2000">
    <property type="entry name" value="Glycogen Phosphorylase B"/>
    <property type="match status" value="1"/>
</dbReference>
<evidence type="ECO:0000256" key="5">
    <source>
        <dbReference type="SAM" id="MobiDB-lite"/>
    </source>
</evidence>
<organism evidence="7">
    <name type="scientific">Salmonella enterica subsp. enterica serovar Dessau</name>
    <dbReference type="NCBI Taxonomy" id="2564349"/>
    <lineage>
        <taxon>Bacteria</taxon>
        <taxon>Pseudomonadati</taxon>
        <taxon>Pseudomonadota</taxon>
        <taxon>Gammaproteobacteria</taxon>
        <taxon>Enterobacterales</taxon>
        <taxon>Enterobacteriaceae</taxon>
        <taxon>Salmonella</taxon>
    </lineage>
</organism>
<evidence type="ECO:0000256" key="4">
    <source>
        <dbReference type="ARBA" id="ARBA00022679"/>
    </source>
</evidence>
<evidence type="ECO:0000256" key="2">
    <source>
        <dbReference type="ARBA" id="ARBA00012588"/>
    </source>
</evidence>
<dbReference type="Pfam" id="PF08323">
    <property type="entry name" value="Glyco_transf_5"/>
    <property type="match status" value="1"/>
</dbReference>
<evidence type="ECO:0000259" key="6">
    <source>
        <dbReference type="Pfam" id="PF08323"/>
    </source>
</evidence>
<dbReference type="AlphaFoldDB" id="A0A8E5IN74"/>
<evidence type="ECO:0000256" key="3">
    <source>
        <dbReference type="ARBA" id="ARBA00022676"/>
    </source>
</evidence>
<accession>A0A8E5IN74</accession>
<protein>
    <recommendedName>
        <fullName evidence="2">starch synthase</fullName>
        <ecNumber evidence="2">2.4.1.21</ecNumber>
    </recommendedName>
</protein>
<comment type="catalytic activity">
    <reaction evidence="1">
        <text>[(1-&gt;4)-alpha-D-glucosyl](n) + ADP-alpha-D-glucose = [(1-&gt;4)-alpha-D-glucosyl](n+1) + ADP + H(+)</text>
        <dbReference type="Rhea" id="RHEA:18189"/>
        <dbReference type="Rhea" id="RHEA-COMP:9584"/>
        <dbReference type="Rhea" id="RHEA-COMP:9587"/>
        <dbReference type="ChEBI" id="CHEBI:15378"/>
        <dbReference type="ChEBI" id="CHEBI:15444"/>
        <dbReference type="ChEBI" id="CHEBI:57498"/>
        <dbReference type="ChEBI" id="CHEBI:456216"/>
        <dbReference type="EC" id="2.4.1.21"/>
    </reaction>
</comment>
<dbReference type="EC" id="2.4.1.21" evidence="2"/>
<sequence length="111" mass="12511">MDWTDNDLRFARLGLAAAQIASGTGDPNWIPDLLHLNDWTSALAPAYLAWSGRSIPSVLTIHNLAHRGLFAPCRRWSNQARPDAALAHDRQRRPHRAPGPRARSRVQRPHR</sequence>
<reference evidence="7" key="1">
    <citation type="submission" date="2019-09" db="EMBL/GenBank/DDBJ databases">
        <title>Characterization of Mobilized Colistin Resistance Gene mcr-9 Carrying Colisitin Resistant Salmonella enterica serotype Senftenberg ST14.</title>
        <authorList>
            <person name="Cha M.-H."/>
            <person name="Woo G.-J."/>
        </authorList>
    </citation>
    <scope>NUCLEOTIDE SEQUENCE</scope>
    <source>
        <strain evidence="7">KUFSE-SAL0043</strain>
    </source>
</reference>
<feature type="region of interest" description="Disordered" evidence="5">
    <location>
        <begin position="81"/>
        <end position="111"/>
    </location>
</feature>
<feature type="compositionally biased region" description="Basic residues" evidence="5">
    <location>
        <begin position="90"/>
        <end position="111"/>
    </location>
</feature>